<evidence type="ECO:0000256" key="1">
    <source>
        <dbReference type="ARBA" id="ARBA00022679"/>
    </source>
</evidence>
<feature type="compositionally biased region" description="Pro residues" evidence="4">
    <location>
        <begin position="973"/>
        <end position="982"/>
    </location>
</feature>
<evidence type="ECO:0000256" key="2">
    <source>
        <dbReference type="ARBA" id="ARBA00022741"/>
    </source>
</evidence>
<feature type="compositionally biased region" description="Basic and acidic residues" evidence="4">
    <location>
        <begin position="493"/>
        <end position="532"/>
    </location>
</feature>
<dbReference type="GO" id="GO:0005524">
    <property type="term" value="F:ATP binding"/>
    <property type="evidence" value="ECO:0007669"/>
    <property type="project" value="InterPro"/>
</dbReference>
<feature type="compositionally biased region" description="Basic and acidic residues" evidence="4">
    <location>
        <begin position="836"/>
        <end position="857"/>
    </location>
</feature>
<dbReference type="InterPro" id="IPR000850">
    <property type="entry name" value="Adenylat/UMP-CMP_kin"/>
</dbReference>
<protein>
    <recommendedName>
        <fullName evidence="7">Adenylate kinase</fullName>
    </recommendedName>
</protein>
<keyword evidence="1" id="KW-0808">Transferase</keyword>
<gene>
    <name evidence="5" type="ORF">BSAL_52355</name>
</gene>
<feature type="region of interest" description="Disordered" evidence="4">
    <location>
        <begin position="836"/>
        <end position="870"/>
    </location>
</feature>
<evidence type="ECO:0000313" key="5">
    <source>
        <dbReference type="EMBL" id="CUE70391.1"/>
    </source>
</evidence>
<feature type="region of interest" description="Disordered" evidence="4">
    <location>
        <begin position="1306"/>
        <end position="1340"/>
    </location>
</feature>
<feature type="region of interest" description="Disordered" evidence="4">
    <location>
        <begin position="1003"/>
        <end position="1026"/>
    </location>
</feature>
<feature type="compositionally biased region" description="Basic and acidic residues" evidence="4">
    <location>
        <begin position="1306"/>
        <end position="1331"/>
    </location>
</feature>
<keyword evidence="2" id="KW-0547">Nucleotide-binding</keyword>
<feature type="compositionally biased region" description="Low complexity" evidence="4">
    <location>
        <begin position="1003"/>
        <end position="1013"/>
    </location>
</feature>
<organism evidence="5 6">
    <name type="scientific">Bodo saltans</name>
    <name type="common">Flagellated protozoan</name>
    <dbReference type="NCBI Taxonomy" id="75058"/>
    <lineage>
        <taxon>Eukaryota</taxon>
        <taxon>Discoba</taxon>
        <taxon>Euglenozoa</taxon>
        <taxon>Kinetoplastea</taxon>
        <taxon>Metakinetoplastina</taxon>
        <taxon>Eubodonida</taxon>
        <taxon>Bodonidae</taxon>
        <taxon>Bodo</taxon>
    </lineage>
</organism>
<dbReference type="EMBL" id="CYKH01000082">
    <property type="protein sequence ID" value="CUE70391.1"/>
    <property type="molecule type" value="Genomic_DNA"/>
</dbReference>
<dbReference type="GO" id="GO:0019205">
    <property type="term" value="F:nucleobase-containing compound kinase activity"/>
    <property type="evidence" value="ECO:0007669"/>
    <property type="project" value="InterPro"/>
</dbReference>
<dbReference type="Proteomes" id="UP000051952">
    <property type="component" value="Unassembled WGS sequence"/>
</dbReference>
<dbReference type="OMA" id="QANIKRY"/>
<evidence type="ECO:0000256" key="3">
    <source>
        <dbReference type="ARBA" id="ARBA00022777"/>
    </source>
</evidence>
<evidence type="ECO:0000256" key="4">
    <source>
        <dbReference type="SAM" id="MobiDB-lite"/>
    </source>
</evidence>
<feature type="compositionally biased region" description="Acidic residues" evidence="4">
    <location>
        <begin position="943"/>
        <end position="969"/>
    </location>
</feature>
<feature type="region of interest" description="Disordered" evidence="4">
    <location>
        <begin position="935"/>
        <end position="989"/>
    </location>
</feature>
<accession>A0A0S4IL62</accession>
<keyword evidence="6" id="KW-1185">Reference proteome</keyword>
<dbReference type="PANTHER" id="PTHR23359">
    <property type="entry name" value="NUCLEOTIDE KINASE"/>
    <property type="match status" value="1"/>
</dbReference>
<dbReference type="VEuPathDB" id="TriTrypDB:BSAL_52355"/>
<dbReference type="OrthoDB" id="439792at2759"/>
<dbReference type="Gene3D" id="3.40.50.300">
    <property type="entry name" value="P-loop containing nucleotide triphosphate hydrolases"/>
    <property type="match status" value="1"/>
</dbReference>
<name>A0A0S4IL62_BODSA</name>
<keyword evidence="3" id="KW-0418">Kinase</keyword>
<sequence length="1464" mass="161017">MNSIIQRLWDGLPSVQPLVASGAEEDARQAVVIPATEAAQLILCLYKACTANATVDDCKRATSAYTTDASEKTFSWLVSFVNDVVASEWVDGYFSSDQATPLATPQQQQQQASGDDVAVVLTPLEEQIKAVVDSVLDDRDPQILLTFDNVLTVPNRPKSLNDPFSTFVTLQRYPSFAPVHYRIWNLLIANDHDDNAPEANAAARINLEQFVRWFTCMYRVQNSNATPARARVAAKALWFEVLRATLTSTMVLEEFIVAATAFARRYGKVEPQDVNEYLSTATTFVAKYVKSGQQFFDADVPAEEGPFPKVALAEANQVHQVDDLVADRCEEEYFRQPTANRVLFVGHNGLPQKSAISQALASSLKSVYVDIFGGAVAAVDAASSTSGDDGLISIGQQILACVETGTAVSLETRAQLVRSIISKPATIHRGFVFDDMAYVNPALLSTYLEQCGFTAVDGALPQNIVTLLCPTAIAATIVEQSVQAINAARDGELAQRQEEHRAADEKASAKALREEKRAARAARADRKAKIEAGEIQPTEEDAPENAVEEGEPEDLEEPAELDEEGNPMEPDAVVQRDELRAKERRRRILLEDIRHALATDINGAAVDIASIASLEPVLEKCQRARRVAEISASSKVADAVAFISSYFSLSPSTVPTEVPLPEDAPENPDGSADNDLGIADAKLRAVTESGRDTFSKWRRLCPVSYAEHRVLLDGSMAYSVTYRGRIYCFTSPAYMKLFIASPHPYLLQNVTGVAPLLVVKRTLDVFQKSTLTPEAIEKDLAKALGLTVSQFESFAATWGQQRTLEGARLQSLTARAAADAKQRVGREERLKKRLEAEAKKKKKEVDKKKPAKKKDDEAAGDGTEGDVLGEGAEAAQEVVIVETTADRSSKAIQLEKTRLQSFCPLLVSTLSDLSEELFNTLFDDRVLPPTVIVLDYDEPKPETDEDAPQEEEADEEPEEAEVPEELDEDGNPKPRPPKPPKIFDPTDDKQYRRLMKKLLGKIATSTESSGSEPEAAEEGKPAPKPYQAFNTITVNVFNKSADELIGDILLAVHPLAVNAQPPQDGEDITADPEVEEGDLRNPLLIPGPRADHQFGSTLKYCPVALKDKGILIVGDSANWLSYKGKKYMFSTPEAMALFKQHPPLYANDVKVSVAPRVWIVGVPFAGRRTLARRLSATYHVPVLSIEDENLDALIEATNSAEGALVGDVFVPSSKGSNAFAQRAAALAQELRNFDKDQSDRQRRLSATYHVPVLSIEDEDLDALIEATNSAEGALVGDVFVPSSKGNNAFAQRAAALAQELRNFDKDQSDRQILKDKTQEEQNDREQRRENGEDVDELDEEDEAEIQKALEFEPEEAEAREERVSKARRQIAAALTRIEPFESQGYLLVGRPNNETEMQLFLDEGAFPDVVVNLKISSETSVARQIDAEFATRKALQEAKQQQVDAKRKEIMIKTIFFFEPQDQL</sequence>
<evidence type="ECO:0000313" key="6">
    <source>
        <dbReference type="Proteomes" id="UP000051952"/>
    </source>
</evidence>
<evidence type="ECO:0008006" key="7">
    <source>
        <dbReference type="Google" id="ProtNLM"/>
    </source>
</evidence>
<reference evidence="6" key="1">
    <citation type="submission" date="2015-09" db="EMBL/GenBank/DDBJ databases">
        <authorList>
            <consortium name="Pathogen Informatics"/>
        </authorList>
    </citation>
    <scope>NUCLEOTIDE SEQUENCE [LARGE SCALE GENOMIC DNA]</scope>
    <source>
        <strain evidence="6">Lake Konstanz</strain>
    </source>
</reference>
<dbReference type="GO" id="GO:0006139">
    <property type="term" value="P:nucleobase-containing compound metabolic process"/>
    <property type="evidence" value="ECO:0007669"/>
    <property type="project" value="InterPro"/>
</dbReference>
<dbReference type="InterPro" id="IPR027417">
    <property type="entry name" value="P-loop_NTPase"/>
</dbReference>
<feature type="region of interest" description="Disordered" evidence="4">
    <location>
        <begin position="493"/>
        <end position="578"/>
    </location>
</feature>
<feature type="compositionally biased region" description="Acidic residues" evidence="4">
    <location>
        <begin position="537"/>
        <end position="566"/>
    </location>
</feature>
<proteinExistence type="predicted"/>